<evidence type="ECO:0000313" key="4">
    <source>
        <dbReference type="Proteomes" id="UP000230633"/>
    </source>
</evidence>
<dbReference type="InterPro" id="IPR001763">
    <property type="entry name" value="Rhodanese-like_dom"/>
</dbReference>
<dbReference type="InterPro" id="IPR036873">
    <property type="entry name" value="Rhodanese-like_dom_sf"/>
</dbReference>
<dbReference type="AlphaFoldDB" id="A0AAP9CGC3"/>
<evidence type="ECO:0000259" key="1">
    <source>
        <dbReference type="PROSITE" id="PS50206"/>
    </source>
</evidence>
<dbReference type="SUPFAM" id="SSF52821">
    <property type="entry name" value="Rhodanese/Cell cycle control phosphatase"/>
    <property type="match status" value="1"/>
</dbReference>
<sequence length="103" mass="11568">MKKINVALLEKIKNGAKILDIRSHKEYNKSHYAGAINIPFKNLFAKKDKLGNNETQIVIYGKSFSKSFEAEKILKGLGFKNIFVAGTLKNMPELPKSKEEVNG</sequence>
<evidence type="ECO:0000313" key="3">
    <source>
        <dbReference type="EMBL" id="QBK62328.2"/>
    </source>
</evidence>
<evidence type="ECO:0000313" key="2">
    <source>
        <dbReference type="EMBL" id="ATQ16339.2"/>
    </source>
</evidence>
<dbReference type="PROSITE" id="PS50206">
    <property type="entry name" value="RHODANESE_3"/>
    <property type="match status" value="1"/>
</dbReference>
<accession>A0AAP9CGC3</accession>
<feature type="domain" description="Rhodanese" evidence="1">
    <location>
        <begin position="12"/>
        <end position="95"/>
    </location>
</feature>
<reference evidence="5" key="1">
    <citation type="submission" date="2019-03" db="EMBL/GenBank/DDBJ databases">
        <title>Whole genome sequencing of Borrelia miyamotoi strains isolated at the Russian territory.</title>
        <authorList>
            <person name="Kuleshov K.V."/>
            <person name="Platonov A.E."/>
            <person name="Goptar I.A."/>
            <person name="Shipulin G.A."/>
            <person name="Markelov M.L."/>
            <person name="Koetsveld J."/>
            <person name="Kolyasnikova N.M."/>
            <person name="Sarksyan D.S."/>
            <person name="Toporkova M.G."/>
            <person name="Hovius J.W."/>
        </authorList>
    </citation>
    <scope>NUCLEOTIDE SEQUENCE [LARGE SCALE GENOMIC DNA]</scope>
    <source>
        <strain evidence="4">Yekat-1</strain>
        <strain evidence="5">Yekat-76</strain>
    </source>
</reference>
<dbReference type="CDD" id="cd00158">
    <property type="entry name" value="RHOD"/>
    <property type="match status" value="1"/>
</dbReference>
<organism evidence="3 5">
    <name type="scientific">Borrelia miyamotoi</name>
    <dbReference type="NCBI Taxonomy" id="47466"/>
    <lineage>
        <taxon>Bacteria</taxon>
        <taxon>Pseudomonadati</taxon>
        <taxon>Spirochaetota</taxon>
        <taxon>Spirochaetia</taxon>
        <taxon>Spirochaetales</taxon>
        <taxon>Borreliaceae</taxon>
        <taxon>Borrelia</taxon>
    </lineage>
</organism>
<dbReference type="Pfam" id="PF00581">
    <property type="entry name" value="Rhodanese"/>
    <property type="match status" value="1"/>
</dbReference>
<reference evidence="3" key="2">
    <citation type="submission" date="2022-12" db="EMBL/GenBank/DDBJ databases">
        <title>Whole genome sequencing of Borrelia miyamotoi strains isolated at the Russian territory.</title>
        <authorList>
            <person name="Kuleshov K.V."/>
            <person name="Platonov A.E."/>
            <person name="Goptar I.A."/>
            <person name="Shipulin G.A."/>
            <person name="Markelov M.L."/>
            <person name="Koetsveld J."/>
            <person name="Kolyasnikova N.M."/>
            <person name="Sarksyan D.S."/>
            <person name="Toporkova M.G."/>
            <person name="Hovius J.W."/>
        </authorList>
    </citation>
    <scope>NUCLEOTIDE SEQUENCE</scope>
    <source>
        <strain evidence="2">Yekat-1</strain>
        <strain evidence="3">Yekat-76</strain>
    </source>
</reference>
<dbReference type="EMBL" id="CP024333">
    <property type="protein sequence ID" value="ATQ16339.2"/>
    <property type="molecule type" value="Genomic_DNA"/>
</dbReference>
<dbReference type="Gene3D" id="3.40.250.10">
    <property type="entry name" value="Rhodanese-like domain"/>
    <property type="match status" value="1"/>
</dbReference>
<protein>
    <submittedName>
        <fullName evidence="3">Rhodanese-like domain-containing protein</fullName>
    </submittedName>
</protein>
<proteinExistence type="predicted"/>
<dbReference type="Proteomes" id="UP000230633">
    <property type="component" value="Chromosome"/>
</dbReference>
<gene>
    <name evidence="2" type="ORF">CNO13_04175</name>
    <name evidence="3" type="ORF">EZU67_04160</name>
</gene>
<name>A0AAP9CGC3_9SPIR</name>
<evidence type="ECO:0000313" key="5">
    <source>
        <dbReference type="Proteomes" id="UP000291995"/>
    </source>
</evidence>
<dbReference type="SMART" id="SM00450">
    <property type="entry name" value="RHOD"/>
    <property type="match status" value="1"/>
</dbReference>
<dbReference type="EMBL" id="CP036557">
    <property type="protein sequence ID" value="QBK62328.2"/>
    <property type="molecule type" value="Genomic_DNA"/>
</dbReference>
<keyword evidence="4" id="KW-1185">Reference proteome</keyword>
<dbReference type="Proteomes" id="UP000291995">
    <property type="component" value="Chromosome"/>
</dbReference>